<reference evidence="1 2" key="1">
    <citation type="journal article" date="2016" name="Front. Microbiol.">
        <title>Single-Cell (Meta-)Genomics of a Dimorphic Candidatus Thiomargarita nelsonii Reveals Genomic Plasticity.</title>
        <authorList>
            <person name="Flood B.E."/>
            <person name="Fliss P."/>
            <person name="Jones D.S."/>
            <person name="Dick G.J."/>
            <person name="Jain S."/>
            <person name="Kaster A.K."/>
            <person name="Winkel M."/>
            <person name="Mussmann M."/>
            <person name="Bailey J."/>
        </authorList>
    </citation>
    <scope>NUCLEOTIDE SEQUENCE [LARGE SCALE GENOMIC DNA]</scope>
    <source>
        <strain evidence="1">Hydrate Ridge</strain>
    </source>
</reference>
<evidence type="ECO:0000313" key="1">
    <source>
        <dbReference type="EMBL" id="TGO02830.1"/>
    </source>
</evidence>
<dbReference type="Proteomes" id="UP000030428">
    <property type="component" value="Unassembled WGS sequence"/>
</dbReference>
<dbReference type="EMBL" id="JSZA02000071">
    <property type="protein sequence ID" value="TGO02830.1"/>
    <property type="molecule type" value="Genomic_DNA"/>
</dbReference>
<accession>A0A4E0QSL4</accession>
<keyword evidence="2" id="KW-1185">Reference proteome</keyword>
<dbReference type="AlphaFoldDB" id="A0A4E0QSL4"/>
<organism evidence="1 2">
    <name type="scientific">Candidatus Thiomargarita nelsonii</name>
    <dbReference type="NCBI Taxonomy" id="1003181"/>
    <lineage>
        <taxon>Bacteria</taxon>
        <taxon>Pseudomonadati</taxon>
        <taxon>Pseudomonadota</taxon>
        <taxon>Gammaproteobacteria</taxon>
        <taxon>Thiotrichales</taxon>
        <taxon>Thiotrichaceae</taxon>
        <taxon>Thiomargarita</taxon>
    </lineage>
</organism>
<name>A0A4E0QSL4_9GAMM</name>
<protein>
    <recommendedName>
        <fullName evidence="3">DUF4384 domain-containing protein</fullName>
    </recommendedName>
</protein>
<evidence type="ECO:0008006" key="3">
    <source>
        <dbReference type="Google" id="ProtNLM"/>
    </source>
</evidence>
<sequence length="274" mass="31025">MTPFKVHLGADLDKPLLKEIAAAFGTLKAYQLTNNPEQANLQLYLLRPKQQDGQLIYGSPDDTLPKSFPNQPPELWILTPDQRLFKKGLKIPFSNQKKGLQLLQIKLKKMARARELKALKSHRTLPVNVQTYLLRKKTSCPKGANCVQLSDYGLGLHLKKGPLALQNIEKLNKNDILSFSLHNQSQKDYYCYLIQIDPTDDIHTIFPDNTESAHLKKGEKRKVSSLLLMDESGDNTIQIITSTVQIDISLLEEPRSDSNDEWATGQVSIKVIRQ</sequence>
<gene>
    <name evidence="1" type="ORF">PN36_18185</name>
</gene>
<comment type="caution">
    <text evidence="1">The sequence shown here is derived from an EMBL/GenBank/DDBJ whole genome shotgun (WGS) entry which is preliminary data.</text>
</comment>
<evidence type="ECO:0000313" key="2">
    <source>
        <dbReference type="Proteomes" id="UP000030428"/>
    </source>
</evidence>
<proteinExistence type="predicted"/>